<dbReference type="Proteomes" id="UP000272942">
    <property type="component" value="Unassembled WGS sequence"/>
</dbReference>
<evidence type="ECO:0000256" key="1">
    <source>
        <dbReference type="SAM" id="SignalP"/>
    </source>
</evidence>
<evidence type="ECO:0000313" key="2">
    <source>
        <dbReference type="EMBL" id="VDP84963.1"/>
    </source>
</evidence>
<evidence type="ECO:0000313" key="3">
    <source>
        <dbReference type="Proteomes" id="UP000272942"/>
    </source>
</evidence>
<accession>A0A183AQG0</accession>
<sequence>MKPYRLACECFLTFLLLSRPLLGRLLSLIQGGLECHYSAASDHVFWQPILQWDHPVGEEPCLELQPTVITLESEAMPLGANFRDRREYFLTFDGGQIVHYFERFI</sequence>
<gene>
    <name evidence="2" type="ORF">ECPE_LOCUS9195</name>
</gene>
<reference evidence="2 3" key="2">
    <citation type="submission" date="2018-11" db="EMBL/GenBank/DDBJ databases">
        <authorList>
            <consortium name="Pathogen Informatics"/>
        </authorList>
    </citation>
    <scope>NUCLEOTIDE SEQUENCE [LARGE SCALE GENOMIC DNA]</scope>
    <source>
        <strain evidence="2 3">Egypt</strain>
    </source>
</reference>
<dbReference type="AlphaFoldDB" id="A0A183AQG0"/>
<dbReference type="EMBL" id="UZAN01047056">
    <property type="protein sequence ID" value="VDP84963.1"/>
    <property type="molecule type" value="Genomic_DNA"/>
</dbReference>
<reference evidence="4" key="1">
    <citation type="submission" date="2016-06" db="UniProtKB">
        <authorList>
            <consortium name="WormBaseParasite"/>
        </authorList>
    </citation>
    <scope>IDENTIFICATION</scope>
</reference>
<proteinExistence type="predicted"/>
<dbReference type="WBParaSite" id="ECPE_0000922301-mRNA-1">
    <property type="protein sequence ID" value="ECPE_0000922301-mRNA-1"/>
    <property type="gene ID" value="ECPE_0000922301"/>
</dbReference>
<evidence type="ECO:0000313" key="4">
    <source>
        <dbReference type="WBParaSite" id="ECPE_0000922301-mRNA-1"/>
    </source>
</evidence>
<keyword evidence="1" id="KW-0732">Signal</keyword>
<organism evidence="4">
    <name type="scientific">Echinostoma caproni</name>
    <dbReference type="NCBI Taxonomy" id="27848"/>
    <lineage>
        <taxon>Eukaryota</taxon>
        <taxon>Metazoa</taxon>
        <taxon>Spiralia</taxon>
        <taxon>Lophotrochozoa</taxon>
        <taxon>Platyhelminthes</taxon>
        <taxon>Trematoda</taxon>
        <taxon>Digenea</taxon>
        <taxon>Plagiorchiida</taxon>
        <taxon>Echinostomata</taxon>
        <taxon>Echinostomatoidea</taxon>
        <taxon>Echinostomatidae</taxon>
        <taxon>Echinostoma</taxon>
    </lineage>
</organism>
<name>A0A183AQG0_9TREM</name>
<keyword evidence="3" id="KW-1185">Reference proteome</keyword>
<protein>
    <submittedName>
        <fullName evidence="4">Exported protein</fullName>
    </submittedName>
</protein>
<feature type="chain" id="PRO_5043138165" evidence="1">
    <location>
        <begin position="24"/>
        <end position="105"/>
    </location>
</feature>
<feature type="signal peptide" evidence="1">
    <location>
        <begin position="1"/>
        <end position="23"/>
    </location>
</feature>